<dbReference type="InterPro" id="IPR038142">
    <property type="entry name" value="Cytochrome_P460_sp"/>
</dbReference>
<feature type="compositionally biased region" description="Basic and acidic residues" evidence="1">
    <location>
        <begin position="1"/>
        <end position="12"/>
    </location>
</feature>
<gene>
    <name evidence="3" type="ORF">LZC95_28875</name>
</gene>
<evidence type="ECO:0000313" key="4">
    <source>
        <dbReference type="Proteomes" id="UP001379533"/>
    </source>
</evidence>
<reference evidence="3 4" key="1">
    <citation type="submission" date="2021-12" db="EMBL/GenBank/DDBJ databases">
        <title>Discovery of the Pendulisporaceae a myxobacterial family with distinct sporulation behavior and unique specialized metabolism.</title>
        <authorList>
            <person name="Garcia R."/>
            <person name="Popoff A."/>
            <person name="Bader C.D."/>
            <person name="Loehr J."/>
            <person name="Walesch S."/>
            <person name="Walt C."/>
            <person name="Boldt J."/>
            <person name="Bunk B."/>
            <person name="Haeckl F.J.F.P.J."/>
            <person name="Gunesch A.P."/>
            <person name="Birkelbach J."/>
            <person name="Nuebel U."/>
            <person name="Pietschmann T."/>
            <person name="Bach T."/>
            <person name="Mueller R."/>
        </authorList>
    </citation>
    <scope>NUCLEOTIDE SEQUENCE [LARGE SCALE GENOMIC DNA]</scope>
    <source>
        <strain evidence="3 4">MSr12523</strain>
    </source>
</reference>
<protein>
    <submittedName>
        <fullName evidence="3">Cytochrome P460 family protein</fullName>
    </submittedName>
</protein>
<keyword evidence="4" id="KW-1185">Reference proteome</keyword>
<evidence type="ECO:0000256" key="1">
    <source>
        <dbReference type="SAM" id="MobiDB-lite"/>
    </source>
</evidence>
<proteinExistence type="predicted"/>
<dbReference type="RefSeq" id="WP_394841077.1">
    <property type="nucleotide sequence ID" value="NZ_CP089982.1"/>
</dbReference>
<name>A0ABZ2JVF7_9BACT</name>
<feature type="region of interest" description="Disordered" evidence="1">
    <location>
        <begin position="1"/>
        <end position="29"/>
    </location>
</feature>
<dbReference type="Proteomes" id="UP001379533">
    <property type="component" value="Chromosome"/>
</dbReference>
<dbReference type="CDD" id="cd20716">
    <property type="entry name" value="cyt_P460_fam"/>
    <property type="match status" value="1"/>
</dbReference>
<evidence type="ECO:0000313" key="3">
    <source>
        <dbReference type="EMBL" id="WXA90463.1"/>
    </source>
</evidence>
<dbReference type="Gene3D" id="3.50.70.20">
    <property type="entry name" value="Cytochrome P460"/>
    <property type="match status" value="1"/>
</dbReference>
<dbReference type="Pfam" id="PF16694">
    <property type="entry name" value="Cytochrome_P460"/>
    <property type="match status" value="1"/>
</dbReference>
<evidence type="ECO:0000259" key="2">
    <source>
        <dbReference type="Pfam" id="PF16694"/>
    </source>
</evidence>
<organism evidence="3 4">
    <name type="scientific">Pendulispora brunnea</name>
    <dbReference type="NCBI Taxonomy" id="2905690"/>
    <lineage>
        <taxon>Bacteria</taxon>
        <taxon>Pseudomonadati</taxon>
        <taxon>Myxococcota</taxon>
        <taxon>Myxococcia</taxon>
        <taxon>Myxococcales</taxon>
        <taxon>Sorangiineae</taxon>
        <taxon>Pendulisporaceae</taxon>
        <taxon>Pendulispora</taxon>
    </lineage>
</organism>
<feature type="domain" description="Cytochrome P460" evidence="2">
    <location>
        <begin position="106"/>
        <end position="171"/>
    </location>
</feature>
<sequence length="180" mass="19547">MSPLYDEHRDRGGPPTTTDAGAIDPKSPGSEEYFNSWFRDGNYKSHPAFTKVTSAPYPSAVTAGSKIEVYVTGPLDGPYSRISPDRSGSNAVMVPRTIIVREVLDANGKLTKITVMAKGLDGYNPALGDWYFGEFDPRGNVLLDAKGKPRTGKLTDCYGCHLPRAKDAYLFGVPDSARAR</sequence>
<dbReference type="InterPro" id="IPR032033">
    <property type="entry name" value="Cytochrome_P460"/>
</dbReference>
<accession>A0ABZ2JVF7</accession>
<dbReference type="EMBL" id="CP089982">
    <property type="protein sequence ID" value="WXA90463.1"/>
    <property type="molecule type" value="Genomic_DNA"/>
</dbReference>